<accession>A0AAP0WTJ6</accession>
<comment type="caution">
    <text evidence="1">The sequence shown here is derived from an EMBL/GenBank/DDBJ whole genome shotgun (WGS) entry which is preliminary data.</text>
</comment>
<evidence type="ECO:0000313" key="2">
    <source>
        <dbReference type="Proteomes" id="UP001415857"/>
    </source>
</evidence>
<name>A0AAP0WTJ6_LIQFO</name>
<evidence type="ECO:0000313" key="1">
    <source>
        <dbReference type="EMBL" id="KAK9276460.1"/>
    </source>
</evidence>
<dbReference type="EMBL" id="JBBPBK010000010">
    <property type="protein sequence ID" value="KAK9276460.1"/>
    <property type="molecule type" value="Genomic_DNA"/>
</dbReference>
<dbReference type="PANTHER" id="PTHR32343:SF29">
    <property type="entry name" value="RNA-BINDING (RRM_RBD_RNP MOTIFS) FAMILY PROTEIN"/>
    <property type="match status" value="1"/>
</dbReference>
<organism evidence="1 2">
    <name type="scientific">Liquidambar formosana</name>
    <name type="common">Formosan gum</name>
    <dbReference type="NCBI Taxonomy" id="63359"/>
    <lineage>
        <taxon>Eukaryota</taxon>
        <taxon>Viridiplantae</taxon>
        <taxon>Streptophyta</taxon>
        <taxon>Embryophyta</taxon>
        <taxon>Tracheophyta</taxon>
        <taxon>Spermatophyta</taxon>
        <taxon>Magnoliopsida</taxon>
        <taxon>eudicotyledons</taxon>
        <taxon>Gunneridae</taxon>
        <taxon>Pentapetalae</taxon>
        <taxon>Saxifragales</taxon>
        <taxon>Altingiaceae</taxon>
        <taxon>Liquidambar</taxon>
    </lineage>
</organism>
<dbReference type="PANTHER" id="PTHR32343">
    <property type="entry name" value="SERINE/ARGININE-RICH SPLICING FACTOR"/>
    <property type="match status" value="1"/>
</dbReference>
<keyword evidence="2" id="KW-1185">Reference proteome</keyword>
<gene>
    <name evidence="1" type="ORF">L1049_005993</name>
</gene>
<dbReference type="AlphaFoldDB" id="A0AAP0WTJ6"/>
<protein>
    <submittedName>
        <fullName evidence="1">Uncharacterized protein</fullName>
    </submittedName>
</protein>
<reference evidence="1 2" key="1">
    <citation type="journal article" date="2024" name="Plant J.">
        <title>Genome sequences and population genomics reveal climatic adaptation and genomic divergence between two closely related sweetgum species.</title>
        <authorList>
            <person name="Xu W.Q."/>
            <person name="Ren C.Q."/>
            <person name="Zhang X.Y."/>
            <person name="Comes H.P."/>
            <person name="Liu X.H."/>
            <person name="Li Y.G."/>
            <person name="Kettle C.J."/>
            <person name="Jalonen R."/>
            <person name="Gaisberger H."/>
            <person name="Ma Y.Z."/>
            <person name="Qiu Y.X."/>
        </authorList>
    </citation>
    <scope>NUCLEOTIDE SEQUENCE [LARGE SCALE GENOMIC DNA]</scope>
    <source>
        <strain evidence="1">Hangzhou</strain>
    </source>
</reference>
<proteinExistence type="predicted"/>
<sequence>MLLSGATIAELSVTITPVENYQLPPEAPPFNTEKKPLVAGSAVKKAEDVVSTMLAKGFSLGKDALNRAKSFDERHHLTSNASATVASIDRKMGLTEKLSIGTAVVNEKVREMDERFQVSEKTKSALAVAEQKASNAGSAYHEQSLCIHWRFMGFKCIQCGCESS</sequence>
<dbReference type="Proteomes" id="UP001415857">
    <property type="component" value="Unassembled WGS sequence"/>
</dbReference>